<proteinExistence type="predicted"/>
<reference evidence="2 3" key="1">
    <citation type="submission" date="2021-12" db="EMBL/GenBank/DDBJ databases">
        <title>Genome seq of P8.</title>
        <authorList>
            <person name="Seo T."/>
        </authorList>
    </citation>
    <scope>NUCLEOTIDE SEQUENCE [LARGE SCALE GENOMIC DNA]</scope>
    <source>
        <strain evidence="2 3">P8</strain>
    </source>
</reference>
<evidence type="ECO:0000313" key="2">
    <source>
        <dbReference type="EMBL" id="MCE4556858.1"/>
    </source>
</evidence>
<feature type="compositionally biased region" description="Basic residues" evidence="1">
    <location>
        <begin position="1"/>
        <end position="13"/>
    </location>
</feature>
<gene>
    <name evidence="2" type="ORF">LXT13_20890</name>
</gene>
<feature type="region of interest" description="Disordered" evidence="1">
    <location>
        <begin position="1"/>
        <end position="32"/>
    </location>
</feature>
<evidence type="ECO:0000256" key="1">
    <source>
        <dbReference type="SAM" id="MobiDB-lite"/>
    </source>
</evidence>
<feature type="region of interest" description="Disordered" evidence="1">
    <location>
        <begin position="103"/>
        <end position="131"/>
    </location>
</feature>
<name>A0ABS8Y1M9_9BURK</name>
<organism evidence="2 3">
    <name type="scientific">Pelomonas cellulosilytica</name>
    <dbReference type="NCBI Taxonomy" id="2906762"/>
    <lineage>
        <taxon>Bacteria</taxon>
        <taxon>Pseudomonadati</taxon>
        <taxon>Pseudomonadota</taxon>
        <taxon>Betaproteobacteria</taxon>
        <taxon>Burkholderiales</taxon>
        <taxon>Sphaerotilaceae</taxon>
        <taxon>Roseateles</taxon>
    </lineage>
</organism>
<dbReference type="Proteomes" id="UP001200741">
    <property type="component" value="Unassembled WGS sequence"/>
</dbReference>
<dbReference type="EMBL" id="JAJTWU010000008">
    <property type="protein sequence ID" value="MCE4556858.1"/>
    <property type="molecule type" value="Genomic_DNA"/>
</dbReference>
<comment type="caution">
    <text evidence="2">The sequence shown here is derived from an EMBL/GenBank/DDBJ whole genome shotgun (WGS) entry which is preliminary data.</text>
</comment>
<feature type="compositionally biased region" description="Low complexity" evidence="1">
    <location>
        <begin position="16"/>
        <end position="31"/>
    </location>
</feature>
<protein>
    <submittedName>
        <fullName evidence="2">Uncharacterized protein</fullName>
    </submittedName>
</protein>
<accession>A0ABS8Y1M9</accession>
<keyword evidence="3" id="KW-1185">Reference proteome</keyword>
<sequence>MHLSLRRTVRMGKVRSSSSAPSAGGAALMAAHDNQESGEAVGTPAVQPPEIALVVAEPTDRVHRLIGIIQGLAVDGRKPTEKKASAGSWQSIAQYTGAFVLTPATRRPGPKPLARVAASKPPRHLTGEGDADAVTSIRVVFDPQQFHTLRRRK</sequence>
<dbReference type="RefSeq" id="WP_233373980.1">
    <property type="nucleotide sequence ID" value="NZ_JAJTWU010000008.1"/>
</dbReference>
<evidence type="ECO:0000313" key="3">
    <source>
        <dbReference type="Proteomes" id="UP001200741"/>
    </source>
</evidence>